<evidence type="ECO:0000313" key="2">
    <source>
        <dbReference type="EMBL" id="KAK8894713.1"/>
    </source>
</evidence>
<comment type="caution">
    <text evidence="2">The sequence shown here is derived from an EMBL/GenBank/DDBJ whole genome shotgun (WGS) entry which is preliminary data.</text>
</comment>
<dbReference type="InterPro" id="IPR005024">
    <property type="entry name" value="Snf7_fam"/>
</dbReference>
<gene>
    <name evidence="2" type="ORF">M9Y10_023150</name>
</gene>
<evidence type="ECO:0000313" key="3">
    <source>
        <dbReference type="Proteomes" id="UP001470230"/>
    </source>
</evidence>
<organism evidence="2 3">
    <name type="scientific">Tritrichomonas musculus</name>
    <dbReference type="NCBI Taxonomy" id="1915356"/>
    <lineage>
        <taxon>Eukaryota</taxon>
        <taxon>Metamonada</taxon>
        <taxon>Parabasalia</taxon>
        <taxon>Tritrichomonadida</taxon>
        <taxon>Tritrichomonadidae</taxon>
        <taxon>Tritrichomonas</taxon>
    </lineage>
</organism>
<reference evidence="2 3" key="1">
    <citation type="submission" date="2024-04" db="EMBL/GenBank/DDBJ databases">
        <title>Tritrichomonas musculus Genome.</title>
        <authorList>
            <person name="Alves-Ferreira E."/>
            <person name="Grigg M."/>
            <person name="Lorenzi H."/>
            <person name="Galac M."/>
        </authorList>
    </citation>
    <scope>NUCLEOTIDE SEQUENCE [LARGE SCALE GENOMIC DNA]</scope>
    <source>
        <strain evidence="2 3">EAF2021</strain>
    </source>
</reference>
<dbReference type="Pfam" id="PF25880">
    <property type="entry name" value="WHD_CHMP7_1st"/>
    <property type="match status" value="1"/>
</dbReference>
<name>A0ABR2KU85_9EUKA</name>
<dbReference type="PANTHER" id="PTHR22761">
    <property type="entry name" value="CHARGED MULTIVESICULAR BODY PROTEIN"/>
    <property type="match status" value="1"/>
</dbReference>
<keyword evidence="1" id="KW-0175">Coiled coil</keyword>
<dbReference type="Proteomes" id="UP001470230">
    <property type="component" value="Unassembled WGS sequence"/>
</dbReference>
<keyword evidence="3" id="KW-1185">Reference proteome</keyword>
<dbReference type="Pfam" id="PF03357">
    <property type="entry name" value="Snf7"/>
    <property type="match status" value="1"/>
</dbReference>
<protein>
    <submittedName>
        <fullName evidence="2">Charged multivesicular body protein 7</fullName>
    </submittedName>
</protein>
<proteinExistence type="predicted"/>
<dbReference type="EMBL" id="JAPFFF010000003">
    <property type="protein sequence ID" value="KAK8894713.1"/>
    <property type="molecule type" value="Genomic_DNA"/>
</dbReference>
<sequence length="376" mass="44089">MIYLNAYNLFRDRFNEDDFIPLFRDLQSRGVNPEVWDRQVKFWSSFITKWGMQYNIIDFSVNQLMQALEFHEVIPHIQPSIENLAKQHVLISRDSFVNKESSFIKSFASKLFGFASSNDHQSDIYIFVNNLKNLAKEIISDVEKQGLSSMNVVLTNDEIRKNYLKDGDFEYLKEMLKETKQVKAYKNGFYFQTEKCPILSSEMVNHILNLKNNKGIIERELVNVEKNIKNELERARQFKKQNKIDQAKRCLIRKRNLEKHESDLMNKDNFYFNAISQLSDAEYTIKFVESTKQNQALMKNISMPDVSDIENAKDDFDENNAQLNDLNEAIALSQKYDDDSELERELEELTDSSNETVQTMSSVVKFKPVQRNPCLI</sequence>
<feature type="coiled-coil region" evidence="1">
    <location>
        <begin position="207"/>
        <end position="241"/>
    </location>
</feature>
<accession>A0ABR2KU85</accession>
<evidence type="ECO:0000256" key="1">
    <source>
        <dbReference type="SAM" id="Coils"/>
    </source>
</evidence>